<organism evidence="1 2">
    <name type="scientific">Rangifer tarandus platyrhynchus</name>
    <name type="common">Svalbard reindeer</name>
    <dbReference type="NCBI Taxonomy" id="3082113"/>
    <lineage>
        <taxon>Eukaryota</taxon>
        <taxon>Metazoa</taxon>
        <taxon>Chordata</taxon>
        <taxon>Craniata</taxon>
        <taxon>Vertebrata</taxon>
        <taxon>Euteleostomi</taxon>
        <taxon>Mammalia</taxon>
        <taxon>Eutheria</taxon>
        <taxon>Laurasiatheria</taxon>
        <taxon>Artiodactyla</taxon>
        <taxon>Ruminantia</taxon>
        <taxon>Pecora</taxon>
        <taxon>Cervidae</taxon>
        <taxon>Odocoileinae</taxon>
        <taxon>Rangifer</taxon>
    </lineage>
</organism>
<gene>
    <name evidence="1" type="ORF">MRATA1EN22A_LOCUS11158</name>
</gene>
<name>A0AC59YWR2_RANTA</name>
<accession>A0AC59YWR2</accession>
<sequence>MGTQGRKGNTKRNLRSKRARGPVMVSPEASPPHVLKETRRSGDPRRTESLVTKRGVGTTMGPAFLLAFPLLLALSTPCDACECKLRHPQTYYCTSDIVVIGNILERGNDTALKRNYRINITQILKIPKKTPPITSVYTPKAWDSCGYEVRTSQQSQLLIAGYLRKGALYFTRCHMVHFWYRLTSEQRLGFKALYKRGCKCQIQPCLLCWRGCPQPDRQECVWEQEDCDYSVWEGNQSLYSTCAPGHHGRCEWARIDTASYRPETTPPPETTPAVMAII</sequence>
<reference evidence="1" key="1">
    <citation type="submission" date="2023-05" db="EMBL/GenBank/DDBJ databases">
        <authorList>
            <consortium name="ELIXIR-Norway"/>
        </authorList>
    </citation>
    <scope>NUCLEOTIDE SEQUENCE</scope>
</reference>
<dbReference type="EMBL" id="OX596104">
    <property type="protein sequence ID" value="CAN0040795.1"/>
    <property type="molecule type" value="Genomic_DNA"/>
</dbReference>
<proteinExistence type="predicted"/>
<protein>
    <submittedName>
        <fullName evidence="1">Uncharacterized protein</fullName>
    </submittedName>
</protein>
<reference evidence="1" key="2">
    <citation type="submission" date="2025-03" db="EMBL/GenBank/DDBJ databases">
        <authorList>
            <consortium name="ELIXIR-Norway"/>
            <consortium name="Elixir Norway"/>
        </authorList>
    </citation>
    <scope>NUCLEOTIDE SEQUENCE</scope>
</reference>
<evidence type="ECO:0000313" key="2">
    <source>
        <dbReference type="Proteomes" id="UP001162501"/>
    </source>
</evidence>
<dbReference type="Proteomes" id="UP001162501">
    <property type="component" value="Chromosome 20"/>
</dbReference>
<evidence type="ECO:0000313" key="1">
    <source>
        <dbReference type="EMBL" id="CAN0040795.1"/>
    </source>
</evidence>